<proteinExistence type="predicted"/>
<comment type="caution">
    <text evidence="1">The sequence shown here is derived from an EMBL/GenBank/DDBJ whole genome shotgun (WGS) entry which is preliminary data.</text>
</comment>
<protein>
    <submittedName>
        <fullName evidence="1">Uncharacterized protein</fullName>
    </submittedName>
</protein>
<reference evidence="1" key="1">
    <citation type="submission" date="2022-06" db="EMBL/GenBank/DDBJ databases">
        <title>Uncovering the hologenomic basis of an extraordinary plant invasion.</title>
        <authorList>
            <person name="Bieker V.C."/>
            <person name="Martin M.D."/>
            <person name="Gilbert T."/>
            <person name="Hodgins K."/>
            <person name="Battlay P."/>
            <person name="Petersen B."/>
            <person name="Wilson J."/>
        </authorList>
    </citation>
    <scope>NUCLEOTIDE SEQUENCE</scope>
    <source>
        <strain evidence="1">AA19_3_7</strain>
        <tissue evidence="1">Leaf</tissue>
    </source>
</reference>
<keyword evidence="2" id="KW-1185">Reference proteome</keyword>
<dbReference type="GO" id="GO:0005886">
    <property type="term" value="C:plasma membrane"/>
    <property type="evidence" value="ECO:0007669"/>
    <property type="project" value="TreeGrafter"/>
</dbReference>
<feature type="non-terminal residue" evidence="1">
    <location>
        <position position="1"/>
    </location>
</feature>
<dbReference type="PANTHER" id="PTHR31149:SF7">
    <property type="entry name" value="EXPRESSED PROTEIN"/>
    <property type="match status" value="1"/>
</dbReference>
<dbReference type="AlphaFoldDB" id="A0AAD5BXR0"/>
<organism evidence="1 2">
    <name type="scientific">Ambrosia artemisiifolia</name>
    <name type="common">Common ragweed</name>
    <dbReference type="NCBI Taxonomy" id="4212"/>
    <lineage>
        <taxon>Eukaryota</taxon>
        <taxon>Viridiplantae</taxon>
        <taxon>Streptophyta</taxon>
        <taxon>Embryophyta</taxon>
        <taxon>Tracheophyta</taxon>
        <taxon>Spermatophyta</taxon>
        <taxon>Magnoliopsida</taxon>
        <taxon>eudicotyledons</taxon>
        <taxon>Gunneridae</taxon>
        <taxon>Pentapetalae</taxon>
        <taxon>asterids</taxon>
        <taxon>campanulids</taxon>
        <taxon>Asterales</taxon>
        <taxon>Asteraceae</taxon>
        <taxon>Asteroideae</taxon>
        <taxon>Heliantheae alliance</taxon>
        <taxon>Heliantheae</taxon>
        <taxon>Ambrosia</taxon>
    </lineage>
</organism>
<sequence>AAEKMAVIHEEEMRALLPTEGRAKVSNVHAGYNLDEEVHGAAKAVDAGMQAQHASFTSYHRSLPTPPLQYTLPECRLKSLQYTLNFMADLMGFNGKLQIEMAFLIRLTSAYGIHHLQSMTYKTSLMLNGQMNQSLKNDHRAKFESSLVSQNAERAYDYNRVNNGFQDRTGDNYVQPSPVNDEGSSYALEGATNPEYVVTADDVDKFMAVECIPMDDRGRQLWLATLPAVYSAFAASDEHPVQFLAMAEEAQKDFFLVYNLVLFWTSNLAWGSTFKSIWFMFEGEGGIFPKKQIVFAFLHLSESRRKTSELPIQLHRFGIEPNELNLKKQWLLLDPTTSKYAKQLMQQAQYQTT</sequence>
<gene>
    <name evidence="1" type="ORF">M8C21_025348</name>
</gene>
<evidence type="ECO:0000313" key="2">
    <source>
        <dbReference type="Proteomes" id="UP001206925"/>
    </source>
</evidence>
<name>A0AAD5BXR0_AMBAR</name>
<evidence type="ECO:0000313" key="1">
    <source>
        <dbReference type="EMBL" id="KAI7730403.1"/>
    </source>
</evidence>
<dbReference type="EMBL" id="JAMZMK010010782">
    <property type="protein sequence ID" value="KAI7730403.1"/>
    <property type="molecule type" value="Genomic_DNA"/>
</dbReference>
<dbReference type="Proteomes" id="UP001206925">
    <property type="component" value="Unassembled WGS sequence"/>
</dbReference>
<accession>A0AAD5BXR0</accession>
<dbReference type="PANTHER" id="PTHR31149">
    <property type="entry name" value="EXPRESSED PROTEIN"/>
    <property type="match status" value="1"/>
</dbReference>